<gene>
    <name evidence="1" type="ORF">AB0A88_16020</name>
</gene>
<dbReference type="Proteomes" id="UP001551329">
    <property type="component" value="Unassembled WGS sequence"/>
</dbReference>
<proteinExistence type="predicted"/>
<name>A0ABV3CAT4_9ACTN</name>
<accession>A0ABV3CAT4</accession>
<organism evidence="1 2">
    <name type="scientific">Streptomyces narbonensis</name>
    <dbReference type="NCBI Taxonomy" id="67333"/>
    <lineage>
        <taxon>Bacteria</taxon>
        <taxon>Bacillati</taxon>
        <taxon>Actinomycetota</taxon>
        <taxon>Actinomycetes</taxon>
        <taxon>Kitasatosporales</taxon>
        <taxon>Streptomycetaceae</taxon>
        <taxon>Streptomyces</taxon>
    </lineage>
</organism>
<protein>
    <submittedName>
        <fullName evidence="1">Uncharacterized protein</fullName>
    </submittedName>
</protein>
<reference evidence="1 2" key="1">
    <citation type="submission" date="2024-06" db="EMBL/GenBank/DDBJ databases">
        <title>The Natural Products Discovery Center: Release of the First 8490 Sequenced Strains for Exploring Actinobacteria Biosynthetic Diversity.</title>
        <authorList>
            <person name="Kalkreuter E."/>
            <person name="Kautsar S.A."/>
            <person name="Yang D."/>
            <person name="Bader C.D."/>
            <person name="Teijaro C.N."/>
            <person name="Fluegel L."/>
            <person name="Davis C.M."/>
            <person name="Simpson J.R."/>
            <person name="Lauterbach L."/>
            <person name="Steele A.D."/>
            <person name="Gui C."/>
            <person name="Meng S."/>
            <person name="Li G."/>
            <person name="Viehrig K."/>
            <person name="Ye F."/>
            <person name="Su P."/>
            <person name="Kiefer A.F."/>
            <person name="Nichols A."/>
            <person name="Cepeda A.J."/>
            <person name="Yan W."/>
            <person name="Fan B."/>
            <person name="Jiang Y."/>
            <person name="Adhikari A."/>
            <person name="Zheng C.-J."/>
            <person name="Schuster L."/>
            <person name="Cowan T.M."/>
            <person name="Smanski M.J."/>
            <person name="Chevrette M.G."/>
            <person name="De Carvalho L.P.S."/>
            <person name="Shen B."/>
        </authorList>
    </citation>
    <scope>NUCLEOTIDE SEQUENCE [LARGE SCALE GENOMIC DNA]</scope>
    <source>
        <strain evidence="1 2">NPDC045974</strain>
    </source>
</reference>
<keyword evidence="2" id="KW-1185">Reference proteome</keyword>
<evidence type="ECO:0000313" key="1">
    <source>
        <dbReference type="EMBL" id="MEU7071633.1"/>
    </source>
</evidence>
<comment type="caution">
    <text evidence="1">The sequence shown here is derived from an EMBL/GenBank/DDBJ whole genome shotgun (WGS) entry which is preliminary data.</text>
</comment>
<sequence length="176" mass="19643">MTGVEFLASFLATGELHGLRVGSALDEVDRALRHPFVDVVGKAGAWLRRDYGLVEFAFNPEPEPEWAMATATIQLHRLAADDDLARAWARSTGVGFPRYTSWEELRDELSRTRGVPELKVADQGGFLQYRATSSNVSVLVVDDEDEERGYRVGDGDVWSLDLWAPYRGEPMTAQAR</sequence>
<evidence type="ECO:0000313" key="2">
    <source>
        <dbReference type="Proteomes" id="UP001551329"/>
    </source>
</evidence>
<dbReference type="EMBL" id="JBEZAE010000008">
    <property type="protein sequence ID" value="MEU7071633.1"/>
    <property type="molecule type" value="Genomic_DNA"/>
</dbReference>
<dbReference type="RefSeq" id="WP_358474131.1">
    <property type="nucleotide sequence ID" value="NZ_JBEZAE010000008.1"/>
</dbReference>